<proteinExistence type="predicted"/>
<dbReference type="SUPFAM" id="SSF53756">
    <property type="entry name" value="UDP-Glycosyltransferase/glycogen phosphorylase"/>
    <property type="match status" value="1"/>
</dbReference>
<dbReference type="AlphaFoldDB" id="A0A318R465"/>
<evidence type="ECO:0000313" key="2">
    <source>
        <dbReference type="EMBL" id="PYE02974.1"/>
    </source>
</evidence>
<sequence>MHIWIFQTGEPLHCDTEKYRPMRAVNLSNMLIERGHNVEIISSDFYHQLKLHRTGKFSKLIINKLLNINLIPSTGYTKHVGIARLFDHLILSLNLIIFLYFKKPRTPDFVFIGYPPIECAFVLQIWLHARNINFLLDIKDNWPVTFLQPFPKIIHPILKILFFPYYVISKYTIKNASIISSITPNFLKWSQQFSKRKLNSATTYNSDFVLPLVRRPIDIKPDDLSQSFIYWKDYNLDISLRKHFTFVGSLTNSFDFDILYHVSKYMYIYDPSISFVICGSGDQFQRLKKLFSDSLNVLLVGKVNEIDAYTIINSSIATLSPYNNFNHFNMSIPNKVIESLEYSTPFITTLSGDVAFLARDYNVGIASCTTPDLFKDACLKLYKNPKLRSIMSDNAINLYNSNFNYYKIYADLVDRIEKLTNY</sequence>
<dbReference type="Proteomes" id="UP000247807">
    <property type="component" value="Unassembled WGS sequence"/>
</dbReference>
<dbReference type="OrthoDB" id="9811902at2"/>
<reference evidence="2 3" key="1">
    <citation type="journal article" date="2018" name="Appl. Environ. Microbiol.">
        <title>Genome rearrangement shapes Prochlorococcus ecological adaptation.</title>
        <authorList>
            <person name="Yan W."/>
            <person name="Wei S."/>
            <person name="Wang Q."/>
            <person name="Xiao X."/>
            <person name="Zeng Q."/>
            <person name="Jiao N."/>
            <person name="Zhang R."/>
        </authorList>
    </citation>
    <scope>NUCLEOTIDE SEQUENCE [LARGE SCALE GENOMIC DNA]</scope>
    <source>
        <strain evidence="2 3">XMU1408</strain>
    </source>
</reference>
<gene>
    <name evidence="2" type="ORF">DNJ73_04295</name>
</gene>
<dbReference type="RefSeq" id="WP_158466467.1">
    <property type="nucleotide sequence ID" value="NZ_QJUE01000002.1"/>
</dbReference>
<evidence type="ECO:0000259" key="1">
    <source>
        <dbReference type="Pfam" id="PF00534"/>
    </source>
</evidence>
<organism evidence="2 3">
    <name type="scientific">Prochlorococcus marinus XMU1408</name>
    <dbReference type="NCBI Taxonomy" id="2213228"/>
    <lineage>
        <taxon>Bacteria</taxon>
        <taxon>Bacillati</taxon>
        <taxon>Cyanobacteriota</taxon>
        <taxon>Cyanophyceae</taxon>
        <taxon>Synechococcales</taxon>
        <taxon>Prochlorococcaceae</taxon>
        <taxon>Prochlorococcus</taxon>
    </lineage>
</organism>
<name>A0A318R465_PROMR</name>
<dbReference type="GO" id="GO:0016757">
    <property type="term" value="F:glycosyltransferase activity"/>
    <property type="evidence" value="ECO:0007669"/>
    <property type="project" value="InterPro"/>
</dbReference>
<dbReference type="Gene3D" id="3.40.50.2000">
    <property type="entry name" value="Glycogen Phosphorylase B"/>
    <property type="match status" value="2"/>
</dbReference>
<protein>
    <recommendedName>
        <fullName evidence="1">Glycosyl transferase family 1 domain-containing protein</fullName>
    </recommendedName>
</protein>
<feature type="domain" description="Glycosyl transferase family 1" evidence="1">
    <location>
        <begin position="243"/>
        <end position="396"/>
    </location>
</feature>
<comment type="caution">
    <text evidence="2">The sequence shown here is derived from an EMBL/GenBank/DDBJ whole genome shotgun (WGS) entry which is preliminary data.</text>
</comment>
<dbReference type="Pfam" id="PF00534">
    <property type="entry name" value="Glycos_transf_1"/>
    <property type="match status" value="1"/>
</dbReference>
<dbReference type="EMBL" id="QJUE01000002">
    <property type="protein sequence ID" value="PYE02974.1"/>
    <property type="molecule type" value="Genomic_DNA"/>
</dbReference>
<evidence type="ECO:0000313" key="3">
    <source>
        <dbReference type="Proteomes" id="UP000247807"/>
    </source>
</evidence>
<dbReference type="InterPro" id="IPR001296">
    <property type="entry name" value="Glyco_trans_1"/>
</dbReference>
<accession>A0A318R465</accession>